<feature type="chain" id="PRO_5016151693" evidence="2">
    <location>
        <begin position="22"/>
        <end position="220"/>
    </location>
</feature>
<keyword evidence="4" id="KW-1185">Reference proteome</keyword>
<keyword evidence="2" id="KW-0732">Signal</keyword>
<dbReference type="Proteomes" id="UP000249218">
    <property type="component" value="Unassembled WGS sequence"/>
</dbReference>
<organism evidence="3 4">
    <name type="scientific">Helicoverpa armigera</name>
    <name type="common">Cotton bollworm</name>
    <name type="synonym">Heliothis armigera</name>
    <dbReference type="NCBI Taxonomy" id="29058"/>
    <lineage>
        <taxon>Eukaryota</taxon>
        <taxon>Metazoa</taxon>
        <taxon>Ecdysozoa</taxon>
        <taxon>Arthropoda</taxon>
        <taxon>Hexapoda</taxon>
        <taxon>Insecta</taxon>
        <taxon>Pterygota</taxon>
        <taxon>Neoptera</taxon>
        <taxon>Endopterygota</taxon>
        <taxon>Lepidoptera</taxon>
        <taxon>Glossata</taxon>
        <taxon>Ditrysia</taxon>
        <taxon>Noctuoidea</taxon>
        <taxon>Noctuidae</taxon>
        <taxon>Heliothinae</taxon>
        <taxon>Helicoverpa</taxon>
    </lineage>
</organism>
<evidence type="ECO:0000256" key="2">
    <source>
        <dbReference type="SAM" id="SignalP"/>
    </source>
</evidence>
<feature type="signal peptide" evidence="2">
    <location>
        <begin position="1"/>
        <end position="21"/>
    </location>
</feature>
<dbReference type="OrthoDB" id="6861749at2759"/>
<gene>
    <name evidence="3" type="primary">HaOG209002</name>
    <name evidence="3" type="ORF">B5X24_HaOG209002</name>
</gene>
<accession>A0A2W1BEW4</accession>
<protein>
    <submittedName>
        <fullName evidence="3">Uncharacterized protein</fullName>
    </submittedName>
</protein>
<name>A0A2W1BEW4_HELAM</name>
<sequence length="220" mass="23636">MSRLTACWLIVLLVYIKKTSCVCDARCSGDRCYSGFTGSKCMSTCVSSLCASGCIGQNCSSTCNGLQCTAGCTGDYCTATCIGLSCKAFCEGTGYMGKEPATSGVEGSFIYYTIGHSVLAASTQLDSPPACCKRAVLMRTARRRRANCAPTPSRQRNNQAYTSRPARGRRADGERTARRRRADSAWLARWQLAVVVIRGDAVLLPCCCRAAIMCHKLKGP</sequence>
<feature type="region of interest" description="Disordered" evidence="1">
    <location>
        <begin position="148"/>
        <end position="178"/>
    </location>
</feature>
<evidence type="ECO:0000313" key="4">
    <source>
        <dbReference type="Proteomes" id="UP000249218"/>
    </source>
</evidence>
<evidence type="ECO:0000313" key="3">
    <source>
        <dbReference type="EMBL" id="PZC73669.1"/>
    </source>
</evidence>
<dbReference type="AlphaFoldDB" id="A0A2W1BEW4"/>
<evidence type="ECO:0000256" key="1">
    <source>
        <dbReference type="SAM" id="MobiDB-lite"/>
    </source>
</evidence>
<reference evidence="3 4" key="1">
    <citation type="journal article" date="2017" name="BMC Biol.">
        <title>Genomic innovations, transcriptional plasticity and gene loss underlying the evolution and divergence of two highly polyphagous and invasive Helicoverpa pest species.</title>
        <authorList>
            <person name="Pearce S.L."/>
            <person name="Clarke D.F."/>
            <person name="East P.D."/>
            <person name="Elfekih S."/>
            <person name="Gordon K.H."/>
            <person name="Jermiin L.S."/>
            <person name="McGaughran A."/>
            <person name="Oakeshott J.G."/>
            <person name="Papanikolaou A."/>
            <person name="Perera O.P."/>
            <person name="Rane R.V."/>
            <person name="Richards S."/>
            <person name="Tay W.T."/>
            <person name="Walsh T.K."/>
            <person name="Anderson A."/>
            <person name="Anderson C.J."/>
            <person name="Asgari S."/>
            <person name="Board P.G."/>
            <person name="Bretschneider A."/>
            <person name="Campbell P.M."/>
            <person name="Chertemps T."/>
            <person name="Christeller J.T."/>
            <person name="Coppin C.W."/>
            <person name="Downes S.J."/>
            <person name="Duan G."/>
            <person name="Farnsworth C.A."/>
            <person name="Good R.T."/>
            <person name="Han L.B."/>
            <person name="Han Y.C."/>
            <person name="Hatje K."/>
            <person name="Horne I."/>
            <person name="Huang Y.P."/>
            <person name="Hughes D.S."/>
            <person name="Jacquin-Joly E."/>
            <person name="James W."/>
            <person name="Jhangiani S."/>
            <person name="Kollmar M."/>
            <person name="Kuwar S.S."/>
            <person name="Li S."/>
            <person name="Liu N.Y."/>
            <person name="Maibeche M.T."/>
            <person name="Miller J.R."/>
            <person name="Montagne N."/>
            <person name="Perry T."/>
            <person name="Qu J."/>
            <person name="Song S.V."/>
            <person name="Sutton G.G."/>
            <person name="Vogel H."/>
            <person name="Walenz B.P."/>
            <person name="Xu W."/>
            <person name="Zhang H.J."/>
            <person name="Zou Z."/>
            <person name="Batterham P."/>
            <person name="Edwards O.R."/>
            <person name="Feyereisen R."/>
            <person name="Gibbs R.A."/>
            <person name="Heckel D.G."/>
            <person name="McGrath A."/>
            <person name="Robin C."/>
            <person name="Scherer S.E."/>
            <person name="Worley K.C."/>
            <person name="Wu Y.D."/>
        </authorList>
    </citation>
    <scope>NUCLEOTIDE SEQUENCE [LARGE SCALE GENOMIC DNA]</scope>
    <source>
        <strain evidence="3">Harm_GR_Male_#8</strain>
        <tissue evidence="3">Whole organism</tissue>
    </source>
</reference>
<feature type="compositionally biased region" description="Polar residues" evidence="1">
    <location>
        <begin position="150"/>
        <end position="162"/>
    </location>
</feature>
<proteinExistence type="predicted"/>
<dbReference type="EMBL" id="KZ150093">
    <property type="protein sequence ID" value="PZC73669.1"/>
    <property type="molecule type" value="Genomic_DNA"/>
</dbReference>